<keyword evidence="1" id="KW-0812">Transmembrane</keyword>
<organism evidence="2">
    <name type="scientific">Rhizophora mucronata</name>
    <name type="common">Asiatic mangrove</name>
    <dbReference type="NCBI Taxonomy" id="61149"/>
    <lineage>
        <taxon>Eukaryota</taxon>
        <taxon>Viridiplantae</taxon>
        <taxon>Streptophyta</taxon>
        <taxon>Embryophyta</taxon>
        <taxon>Tracheophyta</taxon>
        <taxon>Spermatophyta</taxon>
        <taxon>Magnoliopsida</taxon>
        <taxon>eudicotyledons</taxon>
        <taxon>Gunneridae</taxon>
        <taxon>Pentapetalae</taxon>
        <taxon>rosids</taxon>
        <taxon>fabids</taxon>
        <taxon>Malpighiales</taxon>
        <taxon>Rhizophoraceae</taxon>
        <taxon>Rhizophora</taxon>
    </lineage>
</organism>
<proteinExistence type="predicted"/>
<keyword evidence="1" id="KW-1133">Transmembrane helix</keyword>
<protein>
    <submittedName>
        <fullName evidence="2">Uncharacterized protein</fullName>
    </submittedName>
</protein>
<name>A0A2P2P0C8_RHIMU</name>
<evidence type="ECO:0000256" key="1">
    <source>
        <dbReference type="SAM" id="Phobius"/>
    </source>
</evidence>
<sequence length="59" mass="6853">MVITPAFNCMHSPFTCWISYILLKTLCLSMAGYLQSLHHKNNAIGWEDKEFYSINYYSG</sequence>
<dbReference type="EMBL" id="GGEC01067658">
    <property type="protein sequence ID" value="MBX48142.1"/>
    <property type="molecule type" value="Transcribed_RNA"/>
</dbReference>
<dbReference type="AlphaFoldDB" id="A0A2P2P0C8"/>
<evidence type="ECO:0000313" key="2">
    <source>
        <dbReference type="EMBL" id="MBX48142.1"/>
    </source>
</evidence>
<feature type="transmembrane region" description="Helical" evidence="1">
    <location>
        <begin position="17"/>
        <end position="34"/>
    </location>
</feature>
<keyword evidence="1" id="KW-0472">Membrane</keyword>
<reference evidence="2" key="1">
    <citation type="submission" date="2018-02" db="EMBL/GenBank/DDBJ databases">
        <title>Rhizophora mucronata_Transcriptome.</title>
        <authorList>
            <person name="Meera S.P."/>
            <person name="Sreeshan A."/>
            <person name="Augustine A."/>
        </authorList>
    </citation>
    <scope>NUCLEOTIDE SEQUENCE</scope>
    <source>
        <tissue evidence="2">Leaf</tissue>
    </source>
</reference>
<accession>A0A2P2P0C8</accession>